<name>A0A2T0JYJ0_9ACTN</name>
<dbReference type="Pfam" id="PF03861">
    <property type="entry name" value="ANTAR"/>
    <property type="match status" value="1"/>
</dbReference>
<dbReference type="Proteomes" id="UP000239415">
    <property type="component" value="Unassembled WGS sequence"/>
</dbReference>
<keyword evidence="4" id="KW-0804">Transcription</keyword>
<keyword evidence="2" id="KW-0418">Kinase</keyword>
<dbReference type="PIRSF" id="PIRSF036625">
    <property type="entry name" value="GAF_ANTAR"/>
    <property type="match status" value="1"/>
</dbReference>
<keyword evidence="1" id="KW-0808">Transferase</keyword>
<evidence type="ECO:0000256" key="1">
    <source>
        <dbReference type="ARBA" id="ARBA00022679"/>
    </source>
</evidence>
<dbReference type="SMART" id="SM01012">
    <property type="entry name" value="ANTAR"/>
    <property type="match status" value="1"/>
</dbReference>
<comment type="caution">
    <text evidence="6">The sequence shown here is derived from an EMBL/GenBank/DDBJ whole genome shotgun (WGS) entry which is preliminary data.</text>
</comment>
<keyword evidence="3" id="KW-0805">Transcription regulation</keyword>
<evidence type="ECO:0000256" key="3">
    <source>
        <dbReference type="ARBA" id="ARBA00023015"/>
    </source>
</evidence>
<dbReference type="InterPro" id="IPR003018">
    <property type="entry name" value="GAF"/>
</dbReference>
<accession>A0A2T0JYJ0</accession>
<dbReference type="InterPro" id="IPR012074">
    <property type="entry name" value="GAF_ANTAR"/>
</dbReference>
<organism evidence="6 7">
    <name type="scientific">Actinoplanes italicus</name>
    <dbReference type="NCBI Taxonomy" id="113567"/>
    <lineage>
        <taxon>Bacteria</taxon>
        <taxon>Bacillati</taxon>
        <taxon>Actinomycetota</taxon>
        <taxon>Actinomycetes</taxon>
        <taxon>Micromonosporales</taxon>
        <taxon>Micromonosporaceae</taxon>
        <taxon>Actinoplanes</taxon>
    </lineage>
</organism>
<dbReference type="GO" id="GO:0003723">
    <property type="term" value="F:RNA binding"/>
    <property type="evidence" value="ECO:0007669"/>
    <property type="project" value="InterPro"/>
</dbReference>
<dbReference type="PROSITE" id="PS50921">
    <property type="entry name" value="ANTAR"/>
    <property type="match status" value="1"/>
</dbReference>
<protein>
    <submittedName>
        <fullName evidence="6">GAF domain-containing protein</fullName>
    </submittedName>
</protein>
<dbReference type="GO" id="GO:0016301">
    <property type="term" value="F:kinase activity"/>
    <property type="evidence" value="ECO:0007669"/>
    <property type="project" value="UniProtKB-KW"/>
</dbReference>
<reference evidence="6 7" key="1">
    <citation type="submission" date="2018-03" db="EMBL/GenBank/DDBJ databases">
        <title>Genomic Encyclopedia of Archaeal and Bacterial Type Strains, Phase II (KMG-II): from individual species to whole genera.</title>
        <authorList>
            <person name="Goeker M."/>
        </authorList>
    </citation>
    <scope>NUCLEOTIDE SEQUENCE [LARGE SCALE GENOMIC DNA]</scope>
    <source>
        <strain evidence="6 7">DSM 43146</strain>
    </source>
</reference>
<dbReference type="SUPFAM" id="SSF52172">
    <property type="entry name" value="CheY-like"/>
    <property type="match status" value="1"/>
</dbReference>
<dbReference type="InterPro" id="IPR029016">
    <property type="entry name" value="GAF-like_dom_sf"/>
</dbReference>
<evidence type="ECO:0000259" key="5">
    <source>
        <dbReference type="PROSITE" id="PS50921"/>
    </source>
</evidence>
<dbReference type="SUPFAM" id="SSF55781">
    <property type="entry name" value="GAF domain-like"/>
    <property type="match status" value="1"/>
</dbReference>
<feature type="domain" description="ANTAR" evidence="5">
    <location>
        <begin position="177"/>
        <end position="238"/>
    </location>
</feature>
<dbReference type="Gene3D" id="3.30.450.40">
    <property type="match status" value="1"/>
</dbReference>
<sequence>MYRCGDPLTLMAHDPTDAAAALAELGRIKLSETDLDGVLHQVADLARRTLPGAGEVSITLLRGRRAATAAQTGGTSLRLDELQYERGAGPCLTAAAEKITVEVPDTATDDRWDGWGAEAARAGMGSVLSLSLPIGESVRGALNVYGGPARAFDAAAVTLAETFVRYAAVALANAHLYDTTASLAQHMQAAMESRAVIEQAKGIIMGERRCSADEAFAILTRVSQDSNRKLRDVAAALVERTQRG</sequence>
<dbReference type="AlphaFoldDB" id="A0A2T0JYJ0"/>
<evidence type="ECO:0000256" key="2">
    <source>
        <dbReference type="ARBA" id="ARBA00022777"/>
    </source>
</evidence>
<dbReference type="InterPro" id="IPR036388">
    <property type="entry name" value="WH-like_DNA-bd_sf"/>
</dbReference>
<proteinExistence type="predicted"/>
<evidence type="ECO:0000313" key="6">
    <source>
        <dbReference type="EMBL" id="PRX13938.1"/>
    </source>
</evidence>
<dbReference type="Pfam" id="PF13185">
    <property type="entry name" value="GAF_2"/>
    <property type="match status" value="1"/>
</dbReference>
<gene>
    <name evidence="6" type="ORF">CLV67_124127</name>
</gene>
<evidence type="ECO:0000313" key="7">
    <source>
        <dbReference type="Proteomes" id="UP000239415"/>
    </source>
</evidence>
<dbReference type="Gene3D" id="1.10.10.10">
    <property type="entry name" value="Winged helix-like DNA-binding domain superfamily/Winged helix DNA-binding domain"/>
    <property type="match status" value="1"/>
</dbReference>
<dbReference type="EMBL" id="PVMZ01000024">
    <property type="protein sequence ID" value="PRX13938.1"/>
    <property type="molecule type" value="Genomic_DNA"/>
</dbReference>
<keyword evidence="7" id="KW-1185">Reference proteome</keyword>
<dbReference type="InterPro" id="IPR005561">
    <property type="entry name" value="ANTAR"/>
</dbReference>
<evidence type="ECO:0000256" key="4">
    <source>
        <dbReference type="ARBA" id="ARBA00023163"/>
    </source>
</evidence>
<dbReference type="InterPro" id="IPR011006">
    <property type="entry name" value="CheY-like_superfamily"/>
</dbReference>
<dbReference type="SMART" id="SM00065">
    <property type="entry name" value="GAF"/>
    <property type="match status" value="1"/>
</dbReference>